<feature type="transmembrane region" description="Helical" evidence="7">
    <location>
        <begin position="234"/>
        <end position="254"/>
    </location>
</feature>
<evidence type="ECO:0000313" key="9">
    <source>
        <dbReference type="Proteomes" id="UP000703269"/>
    </source>
</evidence>
<evidence type="ECO:0000256" key="7">
    <source>
        <dbReference type="SAM" id="Phobius"/>
    </source>
</evidence>
<comment type="subcellular location">
    <subcellularLocation>
        <location evidence="1">Membrane</location>
        <topology evidence="1">Multi-pass membrane protein</topology>
    </subcellularLocation>
</comment>
<keyword evidence="2" id="KW-0813">Transport</keyword>
<protein>
    <submittedName>
        <fullName evidence="8">Allantoate permease family MFS transporter</fullName>
    </submittedName>
</protein>
<evidence type="ECO:0000256" key="3">
    <source>
        <dbReference type="ARBA" id="ARBA00022692"/>
    </source>
</evidence>
<dbReference type="OrthoDB" id="6730379at2759"/>
<comment type="similarity">
    <text evidence="6">Belongs to the major facilitator superfamily. Allantoate permease family.</text>
</comment>
<keyword evidence="5 7" id="KW-0472">Membrane</keyword>
<feature type="transmembrane region" description="Helical" evidence="7">
    <location>
        <begin position="198"/>
        <end position="222"/>
    </location>
</feature>
<gene>
    <name evidence="8" type="ORF">PsYK624_047520</name>
</gene>
<feature type="transmembrane region" description="Helical" evidence="7">
    <location>
        <begin position="458"/>
        <end position="479"/>
    </location>
</feature>
<keyword evidence="3 7" id="KW-0812">Transmembrane</keyword>
<comment type="caution">
    <text evidence="8">The sequence shown here is derived from an EMBL/GenBank/DDBJ whole genome shotgun (WGS) entry which is preliminary data.</text>
</comment>
<keyword evidence="4 7" id="KW-1133">Transmembrane helix</keyword>
<organism evidence="8 9">
    <name type="scientific">Phanerochaete sordida</name>
    <dbReference type="NCBI Taxonomy" id="48140"/>
    <lineage>
        <taxon>Eukaryota</taxon>
        <taxon>Fungi</taxon>
        <taxon>Dikarya</taxon>
        <taxon>Basidiomycota</taxon>
        <taxon>Agaricomycotina</taxon>
        <taxon>Agaricomycetes</taxon>
        <taxon>Polyporales</taxon>
        <taxon>Phanerochaetaceae</taxon>
        <taxon>Phanerochaete</taxon>
    </lineage>
</organism>
<dbReference type="FunFam" id="1.20.1250.20:FF:000064">
    <property type="entry name" value="MFS allantoate transporter"/>
    <property type="match status" value="1"/>
</dbReference>
<dbReference type="GO" id="GO:0016020">
    <property type="term" value="C:membrane"/>
    <property type="evidence" value="ECO:0007669"/>
    <property type="project" value="UniProtKB-SubCell"/>
</dbReference>
<dbReference type="GO" id="GO:0022857">
    <property type="term" value="F:transmembrane transporter activity"/>
    <property type="evidence" value="ECO:0007669"/>
    <property type="project" value="InterPro"/>
</dbReference>
<dbReference type="PANTHER" id="PTHR43791:SF63">
    <property type="entry name" value="HIGH AFFINITY CYSTEINE TRANSPORTER"/>
    <property type="match status" value="1"/>
</dbReference>
<reference evidence="8 9" key="1">
    <citation type="submission" date="2021-08" db="EMBL/GenBank/DDBJ databases">
        <title>Draft Genome Sequence of Phanerochaete sordida strain YK-624.</title>
        <authorList>
            <person name="Mori T."/>
            <person name="Dohra H."/>
            <person name="Suzuki T."/>
            <person name="Kawagishi H."/>
            <person name="Hirai H."/>
        </authorList>
    </citation>
    <scope>NUCLEOTIDE SEQUENCE [LARGE SCALE GENOMIC DNA]</scope>
    <source>
        <strain evidence="8 9">YK-624</strain>
    </source>
</reference>
<feature type="transmembrane region" description="Helical" evidence="7">
    <location>
        <begin position="143"/>
        <end position="161"/>
    </location>
</feature>
<dbReference type="EMBL" id="BPQB01000010">
    <property type="protein sequence ID" value="GJE88669.1"/>
    <property type="molecule type" value="Genomic_DNA"/>
</dbReference>
<name>A0A9P3G739_9APHY</name>
<dbReference type="Gene3D" id="1.20.1250.20">
    <property type="entry name" value="MFS general substrate transporter like domains"/>
    <property type="match status" value="2"/>
</dbReference>
<evidence type="ECO:0000256" key="5">
    <source>
        <dbReference type="ARBA" id="ARBA00023136"/>
    </source>
</evidence>
<feature type="transmembrane region" description="Helical" evidence="7">
    <location>
        <begin position="398"/>
        <end position="418"/>
    </location>
</feature>
<keyword evidence="9" id="KW-1185">Reference proteome</keyword>
<proteinExistence type="inferred from homology"/>
<evidence type="ECO:0000256" key="2">
    <source>
        <dbReference type="ARBA" id="ARBA00022448"/>
    </source>
</evidence>
<dbReference type="SUPFAM" id="SSF103473">
    <property type="entry name" value="MFS general substrate transporter"/>
    <property type="match status" value="1"/>
</dbReference>
<accession>A0A9P3G739</accession>
<dbReference type="Pfam" id="PF07690">
    <property type="entry name" value="MFS_1"/>
    <property type="match status" value="1"/>
</dbReference>
<dbReference type="CDD" id="cd17327">
    <property type="entry name" value="MFS_FEN2_like"/>
    <property type="match status" value="1"/>
</dbReference>
<evidence type="ECO:0000256" key="1">
    <source>
        <dbReference type="ARBA" id="ARBA00004141"/>
    </source>
</evidence>
<sequence length="566" mass="63810">MQRIPRHRRAPSLASLLPLSFLRRWRGYTALEADSVEMSARESGSYDEKADVKDAVHDVAVSELAPHHVAFTNDQVDTAAQLVAGQDIELDPAEAARIRKKIDWHILPMMCMLYWVQFMDKTTLGSSAILGIRQATHLTTNQYNWLGTIFYLSYLVFEYPQNLALQRFPVGKWMSINIFVWAVALCSHAACKNFAGLFVVRLILGMCEGSITAGFMIVSSMFYTRTEQTLRVGYWFLMNGTAQIISGFISFGALHINTPKFEPWQWLMVITGAITLCNAVAYWFFFPDSPTTAWFLTPDERAKAVARIKGNQTGVENKHFKMDQFYEALRDPKTWLFALFSAIDNIPNSLTNQRQIIVSSFGFSNLQTTLLGCVDGMIEIVTIFVGVTVAAKFTDARAYVGAAWFLPNIIGVLLINLLPWSDKVGLLFGQWLTGVGTTGFVLALSWLSSVTAGHTKRVTVNAIMLIAYCVGNAAAPFMWQAKYQPRNHVPWTIIGICYVVCPALMLGIRWLLARENRKRDAEPVDDTYDDVYVEVVDADGKRVEKKVSKEFLDLTDIENRDFRYVL</sequence>
<feature type="transmembrane region" description="Helical" evidence="7">
    <location>
        <begin position="266"/>
        <end position="286"/>
    </location>
</feature>
<dbReference type="InterPro" id="IPR011701">
    <property type="entry name" value="MFS"/>
</dbReference>
<evidence type="ECO:0000256" key="6">
    <source>
        <dbReference type="ARBA" id="ARBA00037968"/>
    </source>
</evidence>
<dbReference type="AlphaFoldDB" id="A0A9P3G739"/>
<dbReference type="InterPro" id="IPR036259">
    <property type="entry name" value="MFS_trans_sf"/>
</dbReference>
<feature type="transmembrane region" description="Helical" evidence="7">
    <location>
        <begin position="424"/>
        <end position="446"/>
    </location>
</feature>
<dbReference type="PANTHER" id="PTHR43791">
    <property type="entry name" value="PERMEASE-RELATED"/>
    <property type="match status" value="1"/>
</dbReference>
<dbReference type="Proteomes" id="UP000703269">
    <property type="component" value="Unassembled WGS sequence"/>
</dbReference>
<evidence type="ECO:0000313" key="8">
    <source>
        <dbReference type="EMBL" id="GJE88669.1"/>
    </source>
</evidence>
<feature type="transmembrane region" description="Helical" evidence="7">
    <location>
        <begin position="491"/>
        <end position="512"/>
    </location>
</feature>
<evidence type="ECO:0000256" key="4">
    <source>
        <dbReference type="ARBA" id="ARBA00022989"/>
    </source>
</evidence>